<gene>
    <name evidence="1" type="ORF">ATANTOWER_020378</name>
</gene>
<dbReference type="EMBL" id="JAHUTI010004321">
    <property type="protein sequence ID" value="MED6233999.1"/>
    <property type="molecule type" value="Genomic_DNA"/>
</dbReference>
<accession>A0ABU7A8C9</accession>
<protein>
    <submittedName>
        <fullName evidence="1">Uncharacterized protein</fullName>
    </submittedName>
</protein>
<proteinExistence type="predicted"/>
<dbReference type="Proteomes" id="UP001345963">
    <property type="component" value="Unassembled WGS sequence"/>
</dbReference>
<reference evidence="1 2" key="1">
    <citation type="submission" date="2021-07" db="EMBL/GenBank/DDBJ databases">
        <authorList>
            <person name="Palmer J.M."/>
        </authorList>
    </citation>
    <scope>NUCLEOTIDE SEQUENCE [LARGE SCALE GENOMIC DNA]</scope>
    <source>
        <strain evidence="1 2">AT_MEX2019</strain>
        <tissue evidence="1">Muscle</tissue>
    </source>
</reference>
<evidence type="ECO:0000313" key="1">
    <source>
        <dbReference type="EMBL" id="MED6233999.1"/>
    </source>
</evidence>
<sequence length="98" mass="11563">MTATLSQRRKEIITDEPRISTVRERWPALFCERQSSAELSIKTCWNRSWTDWMPWCQIFWSCTKQLLHQDTNQNRRTAALLGLPCYLSEDSSDAPLTR</sequence>
<organism evidence="1 2">
    <name type="scientific">Ataeniobius toweri</name>
    <dbReference type="NCBI Taxonomy" id="208326"/>
    <lineage>
        <taxon>Eukaryota</taxon>
        <taxon>Metazoa</taxon>
        <taxon>Chordata</taxon>
        <taxon>Craniata</taxon>
        <taxon>Vertebrata</taxon>
        <taxon>Euteleostomi</taxon>
        <taxon>Actinopterygii</taxon>
        <taxon>Neopterygii</taxon>
        <taxon>Teleostei</taxon>
        <taxon>Neoteleostei</taxon>
        <taxon>Acanthomorphata</taxon>
        <taxon>Ovalentaria</taxon>
        <taxon>Atherinomorphae</taxon>
        <taxon>Cyprinodontiformes</taxon>
        <taxon>Goodeidae</taxon>
        <taxon>Ataeniobius</taxon>
    </lineage>
</organism>
<evidence type="ECO:0000313" key="2">
    <source>
        <dbReference type="Proteomes" id="UP001345963"/>
    </source>
</evidence>
<name>A0ABU7A8C9_9TELE</name>
<comment type="caution">
    <text evidence="1">The sequence shown here is derived from an EMBL/GenBank/DDBJ whole genome shotgun (WGS) entry which is preliminary data.</text>
</comment>
<keyword evidence="2" id="KW-1185">Reference proteome</keyword>